<name>C7R3B9_JONDD</name>
<dbReference type="InterPro" id="IPR027785">
    <property type="entry name" value="UvrD-like_helicase_C"/>
</dbReference>
<dbReference type="Pfam" id="PF13538">
    <property type="entry name" value="UvrD_C_2"/>
    <property type="match status" value="1"/>
</dbReference>
<evidence type="ECO:0000313" key="3">
    <source>
        <dbReference type="Proteomes" id="UP000000628"/>
    </source>
</evidence>
<dbReference type="InterPro" id="IPR027417">
    <property type="entry name" value="P-loop_NTPase"/>
</dbReference>
<feature type="domain" description="UvrD-like helicase C-terminal" evidence="1">
    <location>
        <begin position="818"/>
        <end position="862"/>
    </location>
</feature>
<dbReference type="STRING" id="471856.Jden_0999"/>
<keyword evidence="2" id="KW-0067">ATP-binding</keyword>
<dbReference type="GO" id="GO:0004386">
    <property type="term" value="F:helicase activity"/>
    <property type="evidence" value="ECO:0007669"/>
    <property type="project" value="UniProtKB-KW"/>
</dbReference>
<sequence>MATVIEEIAAIDEVISNNIAELSMNRGLLSQNALAQARNLVDQVSLLAFTGDKTTDSNWGGLHKAKKYVAGRGDLKFLHKFYGHLDISASHYTVDGDGAERLMLKYYEYLLRIKQYLWSAHQIEIFHNLSDFPLDLDPALTEYHQKIAERVLEDKLNPRLPSRSSNFYIHKIVPIFVGGRIMYEVTFTPAVGWSSKFDRLIAFTDLEILDNHAVDLELVDHEIGVLKQKMPIRVIRAWSVSVRPCEFENLGRLFGDMERIRRSKDYRVLMSYMTRYHYCLLDIIDLSDHDFAELMDRMTEASSTSRIRDLLVQVRTYCRRKEVGTNVIRYLLFRARNEWIKRQKTSWGEEGLGDTRIRRKSYSFEKMPFYASLAEHNPPLADVFASVGFQGREHEMLARRIRSNVEQRASLYTPIAELASFGDVERLSRLYNARLPNSHPGRTLILDKGHVCIQEYEETSARILNRLDELSCSGVQGYTASVDAWLDSGVYPIGDEVKRSAIRELFSQSKVALIYGAAGTGKSTMIKHVSEYFADSNKLYLAQTHPAVDNLRHRVGVGTNREFRTIASHKNQGGSCDILFIDECSTVSNEDLIKVLEKTSFDLLVLVGDVYQIRSIKFGNWFSLARQVIPPTSIFELTKPFRTTDKNLLMFWDAVRHREDNIEEFMARSRYSTKLNESIFERGDESSDEIILCLNYDGLYGINNINGFLQSTNQNPPVVWGQQTYKVGDPVLFNELSLYRPLIYNNLKGVLAGIEDYGSHIDFTVRLLGKIFTEEEAEESGLEFIDSQTVKLTVLHRANNDEDDTDEHKTSVVPFQVAYAVSIHKAQGLEYDYVRLVITDSNEDQITHNIFYTAITRSKSRLKIYWSAEAQRRIIDSFQEQPKNKDLGLLKARQKI</sequence>
<organism evidence="2 3">
    <name type="scientific">Jonesia denitrificans (strain ATCC 14870 / DSM 20603 / BCRC 15368 / CIP 55.134 / JCM 11481 / NBRC 15587 / NCTC 10816 / Prevot 55134)</name>
    <name type="common">Listeria denitrificans</name>
    <dbReference type="NCBI Taxonomy" id="471856"/>
    <lineage>
        <taxon>Bacteria</taxon>
        <taxon>Bacillati</taxon>
        <taxon>Actinomycetota</taxon>
        <taxon>Actinomycetes</taxon>
        <taxon>Micrococcales</taxon>
        <taxon>Jonesiaceae</taxon>
        <taxon>Jonesia</taxon>
    </lineage>
</organism>
<dbReference type="eggNOG" id="COG0507">
    <property type="taxonomic scope" value="Bacteria"/>
</dbReference>
<keyword evidence="3" id="KW-1185">Reference proteome</keyword>
<keyword evidence="2" id="KW-0547">Nucleotide-binding</keyword>
<gene>
    <name evidence="2" type="ordered locus">Jden_0999</name>
</gene>
<dbReference type="Proteomes" id="UP000000628">
    <property type="component" value="Chromosome"/>
</dbReference>
<protein>
    <submittedName>
        <fullName evidence="2">Helicase, putative</fullName>
    </submittedName>
</protein>
<proteinExistence type="predicted"/>
<keyword evidence="2" id="KW-0378">Hydrolase</keyword>
<dbReference type="Gene3D" id="3.40.50.300">
    <property type="entry name" value="P-loop containing nucleotide triphosphate hydrolases"/>
    <property type="match status" value="2"/>
</dbReference>
<dbReference type="CDD" id="cd18809">
    <property type="entry name" value="SF1_C_RecD"/>
    <property type="match status" value="1"/>
</dbReference>
<reference evidence="2 3" key="1">
    <citation type="journal article" date="2009" name="Stand. Genomic Sci.">
        <title>Complete genome sequence of Jonesia denitrificans type strain (Prevot 55134).</title>
        <authorList>
            <person name="Pukall R."/>
            <person name="Gehrich-Schroter G."/>
            <person name="Lapidus A."/>
            <person name="Nolan M."/>
            <person name="Glavina Del Rio T."/>
            <person name="Lucas S."/>
            <person name="Chen F."/>
            <person name="Tice H."/>
            <person name="Pitluck S."/>
            <person name="Cheng J.F."/>
            <person name="Copeland A."/>
            <person name="Saunders E."/>
            <person name="Brettin T."/>
            <person name="Detter J.C."/>
            <person name="Bruce D."/>
            <person name="Goodwin L."/>
            <person name="Pati A."/>
            <person name="Ivanova N."/>
            <person name="Mavromatis K."/>
            <person name="Ovchinnikova G."/>
            <person name="Chen A."/>
            <person name="Palaniappan K."/>
            <person name="Land M."/>
            <person name="Hauser L."/>
            <person name="Chang Y.J."/>
            <person name="Jeffries C.D."/>
            <person name="Chain P."/>
            <person name="Goker M."/>
            <person name="Bristow J."/>
            <person name="Eisen J.A."/>
            <person name="Markowitz V."/>
            <person name="Hugenholtz P."/>
            <person name="Kyrpides N.C."/>
            <person name="Klenk H.P."/>
            <person name="Han C."/>
        </authorList>
    </citation>
    <scope>NUCLEOTIDE SEQUENCE [LARGE SCALE GENOMIC DNA]</scope>
    <source>
        <strain evidence="3">ATCC 14870 / DSM 20603 / BCRC 15368 / CIP 55.134 / JCM 11481 / NBRC 15587 / NCTC 10816 / Prevot 55134</strain>
    </source>
</reference>
<evidence type="ECO:0000259" key="1">
    <source>
        <dbReference type="Pfam" id="PF13538"/>
    </source>
</evidence>
<dbReference type="AlphaFoldDB" id="C7R3B9"/>
<evidence type="ECO:0000313" key="2">
    <source>
        <dbReference type="EMBL" id="ACV08655.1"/>
    </source>
</evidence>
<dbReference type="HOGENOM" id="CLU_015011_0_0_11"/>
<dbReference type="SUPFAM" id="SSF52540">
    <property type="entry name" value="P-loop containing nucleoside triphosphate hydrolases"/>
    <property type="match status" value="2"/>
</dbReference>
<accession>C7R3B9</accession>
<dbReference type="Pfam" id="PF13604">
    <property type="entry name" value="AAA_30"/>
    <property type="match status" value="1"/>
</dbReference>
<keyword evidence="2" id="KW-0347">Helicase</keyword>
<dbReference type="KEGG" id="jde:Jden_0999"/>
<dbReference type="EMBL" id="CP001706">
    <property type="protein sequence ID" value="ACV08655.1"/>
    <property type="molecule type" value="Genomic_DNA"/>
</dbReference>